<dbReference type="SUPFAM" id="SSF54001">
    <property type="entry name" value="Cysteine proteinases"/>
    <property type="match status" value="1"/>
</dbReference>
<proteinExistence type="predicted"/>
<organism evidence="1 2">
    <name type="scientific">Prevotella brunnea</name>
    <dbReference type="NCBI Taxonomy" id="2508867"/>
    <lineage>
        <taxon>Bacteria</taxon>
        <taxon>Pseudomonadati</taxon>
        <taxon>Bacteroidota</taxon>
        <taxon>Bacteroidia</taxon>
        <taxon>Bacteroidales</taxon>
        <taxon>Prevotellaceae</taxon>
        <taxon>Prevotella</taxon>
    </lineage>
</organism>
<sequence length="347" mass="40311">MKRIAFLLLIIMLFTGCEKQKNDFAGPRRFTNDIRLNTTPVKSQGRSSLCWVYAMLATIETEHIMRGDSVHLSVDYAARTYLTEQVREKLFSRKNRMPFCLQSNNFTTRGMAGMLIDLIQNYGLQHFDAYHRKTQTNYNKLVRKLEQAIHSPLSSNPEIQMSLINELMDNEIGYAPKQVFMYGAVYTPQEFARSVCRDDEYTALTSFTHHPFNERFPLEVPDNYFHDTFLNVPLDTMMQRIERSLYGGHPVCWEGDVSERGFSFGRGFAVLDDESGKVTQEQRQEAFERHKTTDDHCMEIIGLAHDEAGNKYFLCKNSWGTNNPYRGFMYLSANYVRLKTIAVYIPR</sequence>
<gene>
    <name evidence="1" type="ORF">ETF27_08380</name>
</gene>
<keyword evidence="2" id="KW-1185">Reference proteome</keyword>
<dbReference type="GO" id="GO:0006508">
    <property type="term" value="P:proteolysis"/>
    <property type="evidence" value="ECO:0007669"/>
    <property type="project" value="UniProtKB-KW"/>
</dbReference>
<dbReference type="RefSeq" id="WP_130830588.1">
    <property type="nucleotide sequence ID" value="NZ_SDIK01000059.1"/>
</dbReference>
<reference evidence="2" key="1">
    <citation type="submission" date="2019-05" db="EMBL/GenBank/DDBJ databases">
        <title>Prevotella brunnea sp. nov., isolated from a wound of a patient.</title>
        <authorList>
            <person name="Buhl M."/>
        </authorList>
    </citation>
    <scope>NUCLEOTIDE SEQUENCE [LARGE SCALE GENOMIC DNA]</scope>
    <source>
        <strain evidence="2">A2672</strain>
    </source>
</reference>
<dbReference type="EMBL" id="SDIK01000059">
    <property type="protein sequence ID" value="TXJ60471.1"/>
    <property type="molecule type" value="Genomic_DNA"/>
</dbReference>
<protein>
    <submittedName>
        <fullName evidence="1">Cysteine protease</fullName>
    </submittedName>
</protein>
<name>A0A5C8GER5_9BACT</name>
<dbReference type="InterPro" id="IPR038765">
    <property type="entry name" value="Papain-like_cys_pep_sf"/>
</dbReference>
<dbReference type="PROSITE" id="PS51257">
    <property type="entry name" value="PROKAR_LIPOPROTEIN"/>
    <property type="match status" value="1"/>
</dbReference>
<dbReference type="GO" id="GO:0070005">
    <property type="term" value="F:cysteine-type aminopeptidase activity"/>
    <property type="evidence" value="ECO:0007669"/>
    <property type="project" value="InterPro"/>
</dbReference>
<dbReference type="OrthoDB" id="9814054at2"/>
<accession>A0A5C8GER5</accession>
<keyword evidence="1" id="KW-0378">Hydrolase</keyword>
<evidence type="ECO:0000313" key="2">
    <source>
        <dbReference type="Proteomes" id="UP000321612"/>
    </source>
</evidence>
<evidence type="ECO:0000313" key="1">
    <source>
        <dbReference type="EMBL" id="TXJ60471.1"/>
    </source>
</evidence>
<dbReference type="InterPro" id="IPR004134">
    <property type="entry name" value="Peptidase_C1B"/>
</dbReference>
<dbReference type="AlphaFoldDB" id="A0A5C8GER5"/>
<dbReference type="Pfam" id="PF03051">
    <property type="entry name" value="Peptidase_C1_2"/>
    <property type="match status" value="1"/>
</dbReference>
<comment type="caution">
    <text evidence="1">The sequence shown here is derived from an EMBL/GenBank/DDBJ whole genome shotgun (WGS) entry which is preliminary data.</text>
</comment>
<dbReference type="Proteomes" id="UP000321612">
    <property type="component" value="Unassembled WGS sequence"/>
</dbReference>
<keyword evidence="1" id="KW-0645">Protease</keyword>
<dbReference type="Gene3D" id="3.90.70.10">
    <property type="entry name" value="Cysteine proteinases"/>
    <property type="match status" value="1"/>
</dbReference>